<proteinExistence type="predicted"/>
<evidence type="ECO:0000313" key="3">
    <source>
        <dbReference type="Proteomes" id="UP000683360"/>
    </source>
</evidence>
<dbReference type="InterPro" id="IPR013087">
    <property type="entry name" value="Znf_C2H2_type"/>
</dbReference>
<evidence type="ECO:0000313" key="2">
    <source>
        <dbReference type="EMBL" id="CAG2235883.1"/>
    </source>
</evidence>
<reference evidence="2" key="1">
    <citation type="submission" date="2021-03" db="EMBL/GenBank/DDBJ databases">
        <authorList>
            <person name="Bekaert M."/>
        </authorList>
    </citation>
    <scope>NUCLEOTIDE SEQUENCE</scope>
</reference>
<comment type="caution">
    <text evidence="2">The sequence shown here is derived from an EMBL/GenBank/DDBJ whole genome shotgun (WGS) entry which is preliminary data.</text>
</comment>
<dbReference type="PROSITE" id="PS00028">
    <property type="entry name" value="ZINC_FINGER_C2H2_1"/>
    <property type="match status" value="1"/>
</dbReference>
<organism evidence="2 3">
    <name type="scientific">Mytilus edulis</name>
    <name type="common">Blue mussel</name>
    <dbReference type="NCBI Taxonomy" id="6550"/>
    <lineage>
        <taxon>Eukaryota</taxon>
        <taxon>Metazoa</taxon>
        <taxon>Spiralia</taxon>
        <taxon>Lophotrochozoa</taxon>
        <taxon>Mollusca</taxon>
        <taxon>Bivalvia</taxon>
        <taxon>Autobranchia</taxon>
        <taxon>Pteriomorphia</taxon>
        <taxon>Mytilida</taxon>
        <taxon>Mytiloidea</taxon>
        <taxon>Mytilidae</taxon>
        <taxon>Mytilinae</taxon>
        <taxon>Mytilus</taxon>
    </lineage>
</organism>
<dbReference type="Proteomes" id="UP000683360">
    <property type="component" value="Unassembled WGS sequence"/>
</dbReference>
<keyword evidence="3" id="KW-1185">Reference proteome</keyword>
<gene>
    <name evidence="2" type="ORF">MEDL_48419</name>
</gene>
<dbReference type="AlphaFoldDB" id="A0A8S3TQC4"/>
<dbReference type="EMBL" id="CAJPWZ010002330">
    <property type="protein sequence ID" value="CAG2235883.1"/>
    <property type="molecule type" value="Genomic_DNA"/>
</dbReference>
<sequence length="153" mass="17361">MDEETNEIYECPIGLPDIFKENTNVMSSSDPLMSHFIGDAAIVSAPDPLVSHMHEDDEFEPDYGPFEDELPKNDAMYIRASTKRYNKGRKCPTCAGIFTNVSRHVLRTHLPWYVAAQTACWQCKIQFAQNSVLDAHIAECHQSDIKNTSIRQI</sequence>
<dbReference type="OrthoDB" id="10346760at2759"/>
<accession>A0A8S3TQC4</accession>
<name>A0A8S3TQC4_MYTED</name>
<protein>
    <recommendedName>
        <fullName evidence="1">C2H2-type domain-containing protein</fullName>
    </recommendedName>
</protein>
<feature type="domain" description="C2H2-type" evidence="1">
    <location>
        <begin position="120"/>
        <end position="141"/>
    </location>
</feature>
<dbReference type="Gene3D" id="3.30.160.60">
    <property type="entry name" value="Classic Zinc Finger"/>
    <property type="match status" value="1"/>
</dbReference>
<evidence type="ECO:0000259" key="1">
    <source>
        <dbReference type="PROSITE" id="PS00028"/>
    </source>
</evidence>